<proteinExistence type="predicted"/>
<evidence type="ECO:0000256" key="2">
    <source>
        <dbReference type="ARBA" id="ARBA00022803"/>
    </source>
</evidence>
<feature type="repeat" description="TPR" evidence="3">
    <location>
        <begin position="360"/>
        <end position="393"/>
    </location>
</feature>
<reference evidence="6" key="1">
    <citation type="submission" date="2017-01" db="EMBL/GenBank/DDBJ databases">
        <authorList>
            <person name="Varghese N."/>
            <person name="Submissions S."/>
        </authorList>
    </citation>
    <scope>NUCLEOTIDE SEQUENCE [LARGE SCALE GENOMIC DNA]</scope>
    <source>
        <strain evidence="6">DSM 29591</strain>
    </source>
</reference>
<feature type="repeat" description="TPR" evidence="3">
    <location>
        <begin position="398"/>
        <end position="431"/>
    </location>
</feature>
<evidence type="ECO:0000313" key="5">
    <source>
        <dbReference type="EMBL" id="SIT86125.1"/>
    </source>
</evidence>
<protein>
    <submittedName>
        <fullName evidence="5">Tetratricopeptide repeat-containing protein</fullName>
    </submittedName>
</protein>
<dbReference type="Proteomes" id="UP000186997">
    <property type="component" value="Unassembled WGS sequence"/>
</dbReference>
<evidence type="ECO:0000256" key="1">
    <source>
        <dbReference type="ARBA" id="ARBA00022737"/>
    </source>
</evidence>
<dbReference type="Pfam" id="PF13181">
    <property type="entry name" value="TPR_8"/>
    <property type="match status" value="1"/>
</dbReference>
<feature type="chain" id="PRO_5012413152" evidence="4">
    <location>
        <begin position="26"/>
        <end position="567"/>
    </location>
</feature>
<keyword evidence="1" id="KW-0677">Repeat</keyword>
<dbReference type="STRING" id="287098.SAMN05421665_2230"/>
<dbReference type="InterPro" id="IPR019734">
    <property type="entry name" value="TPR_rpt"/>
</dbReference>
<dbReference type="Pfam" id="PF13432">
    <property type="entry name" value="TPR_16"/>
    <property type="match status" value="3"/>
</dbReference>
<dbReference type="InterPro" id="IPR013105">
    <property type="entry name" value="TPR_2"/>
</dbReference>
<dbReference type="PROSITE" id="PS50005">
    <property type="entry name" value="TPR"/>
    <property type="match status" value="3"/>
</dbReference>
<gene>
    <name evidence="5" type="ORF">SAMN05421665_2230</name>
</gene>
<keyword evidence="4" id="KW-0732">Signal</keyword>
<dbReference type="Gene3D" id="1.25.40.10">
    <property type="entry name" value="Tetratricopeptide repeat domain"/>
    <property type="match status" value="2"/>
</dbReference>
<feature type="repeat" description="TPR" evidence="3">
    <location>
        <begin position="467"/>
        <end position="500"/>
    </location>
</feature>
<evidence type="ECO:0000256" key="4">
    <source>
        <dbReference type="SAM" id="SignalP"/>
    </source>
</evidence>
<name>A0A1R3X5C3_9RHOB</name>
<dbReference type="SUPFAM" id="SSF48452">
    <property type="entry name" value="TPR-like"/>
    <property type="match status" value="3"/>
</dbReference>
<dbReference type="EMBL" id="FTPR01000001">
    <property type="protein sequence ID" value="SIT86125.1"/>
    <property type="molecule type" value="Genomic_DNA"/>
</dbReference>
<dbReference type="InterPro" id="IPR011990">
    <property type="entry name" value="TPR-like_helical_dom_sf"/>
</dbReference>
<organism evidence="5 6">
    <name type="scientific">Yoonia rosea</name>
    <dbReference type="NCBI Taxonomy" id="287098"/>
    <lineage>
        <taxon>Bacteria</taxon>
        <taxon>Pseudomonadati</taxon>
        <taxon>Pseudomonadota</taxon>
        <taxon>Alphaproteobacteria</taxon>
        <taxon>Rhodobacterales</taxon>
        <taxon>Paracoccaceae</taxon>
        <taxon>Yoonia</taxon>
    </lineage>
</organism>
<evidence type="ECO:0000313" key="6">
    <source>
        <dbReference type="Proteomes" id="UP000186997"/>
    </source>
</evidence>
<dbReference type="AlphaFoldDB" id="A0A1R3X5C3"/>
<evidence type="ECO:0000256" key="3">
    <source>
        <dbReference type="PROSITE-ProRule" id="PRU00339"/>
    </source>
</evidence>
<dbReference type="PROSITE" id="PS51257">
    <property type="entry name" value="PROKAR_LIPOPROTEIN"/>
    <property type="match status" value="1"/>
</dbReference>
<feature type="signal peptide" evidence="4">
    <location>
        <begin position="1"/>
        <end position="25"/>
    </location>
</feature>
<dbReference type="Pfam" id="PF07719">
    <property type="entry name" value="TPR_2"/>
    <property type="match status" value="1"/>
</dbReference>
<keyword evidence="2 3" id="KW-0802">TPR repeat</keyword>
<keyword evidence="6" id="KW-1185">Reference proteome</keyword>
<dbReference type="PANTHER" id="PTHR12558">
    <property type="entry name" value="CELL DIVISION CYCLE 16,23,27"/>
    <property type="match status" value="1"/>
</dbReference>
<dbReference type="SMART" id="SM00028">
    <property type="entry name" value="TPR"/>
    <property type="match status" value="6"/>
</dbReference>
<dbReference type="PANTHER" id="PTHR12558:SF13">
    <property type="entry name" value="CELL DIVISION CYCLE PROTEIN 27 HOMOLOG"/>
    <property type="match status" value="1"/>
</dbReference>
<accession>A0A1R3X5C3</accession>
<sequence length="567" mass="61529">MTVVKRAFFGAITAAAILGCGPGFADPDAGSYLAARQALQANDFAEASRRLSRALISDPADPALLENTMTAYIALGDVARALPIAESIVERGYESQVANLTLMMSSAKAGDWQGILETLEAGRSVGPLVDGLAKGWAYLGEGDMTRATESFDAVIVAEGMMIYGLTHKAYALASVGDFEGADAIFSGQVPGGMRYSRQSAIAHAQILSQLGRNDDALTIIDGVFGDQLDPSIVDLRAKITADEAVAYTAVRTPAQGLGDLFHIIAGIVQEDAPAPFTLMYARAASYLWPENTAAVLMTARLLEGLEQHDLANTAFASVARDDPSFSAAELGRAEVLRAAGRQDAAIEVLEALTRSHPDLPEVYATKGDTLRQAERYDEAIAAYTTALELYDEGQNPRWFVHYTRGISYHRMDEWPDAEADFRAALALRPDHPQVLNYLGYSLVERGEKLDEALEMIETAAAERPDNGAIVDSLGWVYFQLGRYEEAVFHLERAASLEPVDSVINDHLGDAFWAVGRETEARFQWHRALSFDPEADEALRIRDKLKRGLDLVLVDEGRAPIRVASGDD</sequence>